<reference evidence="2" key="1">
    <citation type="submission" date="2016-10" db="EMBL/GenBank/DDBJ databases">
        <authorList>
            <person name="Varghese N."/>
            <person name="Submissions S."/>
        </authorList>
    </citation>
    <scope>NUCLEOTIDE SEQUENCE [LARGE SCALE GENOMIC DNA]</scope>
    <source>
        <strain evidence="2">DSM 45405</strain>
    </source>
</reference>
<dbReference type="EMBL" id="LT629971">
    <property type="protein sequence ID" value="SEH72601.1"/>
    <property type="molecule type" value="Genomic_DNA"/>
</dbReference>
<accession>A0A1H6KH34</accession>
<name>A0A1H6KH34_MYCRU</name>
<organism evidence="1 2">
    <name type="scientific">Mycolicibacterium rutilum</name>
    <name type="common">Mycobacterium rutilum</name>
    <dbReference type="NCBI Taxonomy" id="370526"/>
    <lineage>
        <taxon>Bacteria</taxon>
        <taxon>Bacillati</taxon>
        <taxon>Actinomycetota</taxon>
        <taxon>Actinomycetes</taxon>
        <taxon>Mycobacteriales</taxon>
        <taxon>Mycobacteriaceae</taxon>
        <taxon>Mycolicibacterium</taxon>
    </lineage>
</organism>
<evidence type="ECO:0000313" key="2">
    <source>
        <dbReference type="Proteomes" id="UP000182915"/>
    </source>
</evidence>
<dbReference type="AlphaFoldDB" id="A0A1H6KH34"/>
<sequence length="37" mass="4455">MNMLMICLLIAVPLLGLCLYDTQRRLERWDHDRHAED</sequence>
<gene>
    <name evidence="1" type="ORF">SAMN04489835_3333</name>
</gene>
<proteinExistence type="predicted"/>
<dbReference type="Proteomes" id="UP000182915">
    <property type="component" value="Chromosome I"/>
</dbReference>
<protein>
    <submittedName>
        <fullName evidence="1">Uncharacterized protein</fullName>
    </submittedName>
</protein>
<keyword evidence="2" id="KW-1185">Reference proteome</keyword>
<evidence type="ECO:0000313" key="1">
    <source>
        <dbReference type="EMBL" id="SEH72601.1"/>
    </source>
</evidence>